<comment type="caution">
    <text evidence="2">The sequence shown here is derived from an EMBL/GenBank/DDBJ whole genome shotgun (WGS) entry which is preliminary data.</text>
</comment>
<dbReference type="SUPFAM" id="SSF56672">
    <property type="entry name" value="DNA/RNA polymerases"/>
    <property type="match status" value="1"/>
</dbReference>
<dbReference type="Proteomes" id="UP000499080">
    <property type="component" value="Unassembled WGS sequence"/>
</dbReference>
<dbReference type="AlphaFoldDB" id="A0A4Y2D1F9"/>
<proteinExistence type="predicted"/>
<dbReference type="Pfam" id="PF00078">
    <property type="entry name" value="RVT_1"/>
    <property type="match status" value="1"/>
</dbReference>
<evidence type="ECO:0000313" key="3">
    <source>
        <dbReference type="Proteomes" id="UP000499080"/>
    </source>
</evidence>
<gene>
    <name evidence="2" type="ORF">AVEN_109304_1</name>
</gene>
<feature type="domain" description="Reverse transcriptase" evidence="1">
    <location>
        <begin position="3"/>
        <end position="142"/>
    </location>
</feature>
<reference evidence="2 3" key="1">
    <citation type="journal article" date="2019" name="Sci. Rep.">
        <title>Orb-weaving spider Araneus ventricosus genome elucidates the spidroin gene catalogue.</title>
        <authorList>
            <person name="Kono N."/>
            <person name="Nakamura H."/>
            <person name="Ohtoshi R."/>
            <person name="Moran D.A.P."/>
            <person name="Shinohara A."/>
            <person name="Yoshida Y."/>
            <person name="Fujiwara M."/>
            <person name="Mori M."/>
            <person name="Tomita M."/>
            <person name="Arakawa K."/>
        </authorList>
    </citation>
    <scope>NUCLEOTIDE SEQUENCE [LARGE SCALE GENOMIC DNA]</scope>
</reference>
<keyword evidence="3" id="KW-1185">Reference proteome</keyword>
<dbReference type="InterPro" id="IPR000477">
    <property type="entry name" value="RT_dom"/>
</dbReference>
<protein>
    <recommendedName>
        <fullName evidence="1">Reverse transcriptase domain-containing protein</fullName>
    </recommendedName>
</protein>
<dbReference type="EMBL" id="BGPR01000287">
    <property type="protein sequence ID" value="GBM10503.1"/>
    <property type="molecule type" value="Genomic_DNA"/>
</dbReference>
<name>A0A4Y2D1F9_ARAVE</name>
<dbReference type="GO" id="GO:0071897">
    <property type="term" value="P:DNA biosynthetic process"/>
    <property type="evidence" value="ECO:0007669"/>
    <property type="project" value="UniProtKB-ARBA"/>
</dbReference>
<dbReference type="InterPro" id="IPR043502">
    <property type="entry name" value="DNA/RNA_pol_sf"/>
</dbReference>
<evidence type="ECO:0000313" key="2">
    <source>
        <dbReference type="EMBL" id="GBM10503.1"/>
    </source>
</evidence>
<evidence type="ECO:0000259" key="1">
    <source>
        <dbReference type="Pfam" id="PF00078"/>
    </source>
</evidence>
<dbReference type="OrthoDB" id="410104at2759"/>
<accession>A0A4Y2D1F9</accession>
<sequence length="143" mass="16257">MPATLLPTIGKIFEKILFQRIDIHIKAINLLHPNQFGFREGDTIEQLVEKIQESKRNKNHTLVVSLDIQGTFDHLQNSSIHNNLDSLDFPSNTTENLKDILRYGEVAMETSQGPFFWPHQQSCAQGSRTGTLLWSLVSNEILS</sequence>
<dbReference type="PANTHER" id="PTHR19446">
    <property type="entry name" value="REVERSE TRANSCRIPTASES"/>
    <property type="match status" value="1"/>
</dbReference>
<organism evidence="2 3">
    <name type="scientific">Araneus ventricosus</name>
    <name type="common">Orbweaver spider</name>
    <name type="synonym">Epeira ventricosa</name>
    <dbReference type="NCBI Taxonomy" id="182803"/>
    <lineage>
        <taxon>Eukaryota</taxon>
        <taxon>Metazoa</taxon>
        <taxon>Ecdysozoa</taxon>
        <taxon>Arthropoda</taxon>
        <taxon>Chelicerata</taxon>
        <taxon>Arachnida</taxon>
        <taxon>Araneae</taxon>
        <taxon>Araneomorphae</taxon>
        <taxon>Entelegynae</taxon>
        <taxon>Araneoidea</taxon>
        <taxon>Araneidae</taxon>
        <taxon>Araneus</taxon>
    </lineage>
</organism>